<evidence type="ECO:0000313" key="2">
    <source>
        <dbReference type="EMBL" id="KAJ3831236.1"/>
    </source>
</evidence>
<organism evidence="2 3">
    <name type="scientific">Lentinula raphanica</name>
    <dbReference type="NCBI Taxonomy" id="153919"/>
    <lineage>
        <taxon>Eukaryota</taxon>
        <taxon>Fungi</taxon>
        <taxon>Dikarya</taxon>
        <taxon>Basidiomycota</taxon>
        <taxon>Agaricomycotina</taxon>
        <taxon>Agaricomycetes</taxon>
        <taxon>Agaricomycetidae</taxon>
        <taxon>Agaricales</taxon>
        <taxon>Marasmiineae</taxon>
        <taxon>Omphalotaceae</taxon>
        <taxon>Lentinula</taxon>
    </lineage>
</organism>
<dbReference type="EMBL" id="MU807660">
    <property type="protein sequence ID" value="KAJ3831236.1"/>
    <property type="molecule type" value="Genomic_DNA"/>
</dbReference>
<evidence type="ECO:0000259" key="1">
    <source>
        <dbReference type="Pfam" id="PF12842"/>
    </source>
</evidence>
<sequence>MPRSSTLCPYVHTTLLFQGGDGRLVSSGDGQMLLGPSSPRILRGYYAPKSNLMNSAQVILQRSPLNTQPTFTRAVALAVERAIILPVVERSVTIAVISTQELVAKDLATESNEEKMRKAGHLTAPKLAGSSALVTCKELVNFSGRIHL</sequence>
<dbReference type="GO" id="GO:0017148">
    <property type="term" value="P:negative regulation of translation"/>
    <property type="evidence" value="ECO:0007669"/>
    <property type="project" value="InterPro"/>
</dbReference>
<dbReference type="Proteomes" id="UP001163846">
    <property type="component" value="Unassembled WGS sequence"/>
</dbReference>
<reference evidence="2" key="1">
    <citation type="submission" date="2022-08" db="EMBL/GenBank/DDBJ databases">
        <authorList>
            <consortium name="DOE Joint Genome Institute"/>
            <person name="Min B."/>
            <person name="Riley R."/>
            <person name="Sierra-Patev S."/>
            <person name="Naranjo-Ortiz M."/>
            <person name="Looney B."/>
            <person name="Konkel Z."/>
            <person name="Slot J.C."/>
            <person name="Sakamoto Y."/>
            <person name="Steenwyk J.L."/>
            <person name="Rokas A."/>
            <person name="Carro J."/>
            <person name="Camarero S."/>
            <person name="Ferreira P."/>
            <person name="Molpeceres G."/>
            <person name="Ruiz-Duenas F.J."/>
            <person name="Serrano A."/>
            <person name="Henrissat B."/>
            <person name="Drula E."/>
            <person name="Hughes K.W."/>
            <person name="Mata J.L."/>
            <person name="Ishikawa N.K."/>
            <person name="Vargas-Isla R."/>
            <person name="Ushijima S."/>
            <person name="Smith C.A."/>
            <person name="Ahrendt S."/>
            <person name="Andreopoulos W."/>
            <person name="He G."/>
            <person name="Labutti K."/>
            <person name="Lipzen A."/>
            <person name="Ng V."/>
            <person name="Sandor L."/>
            <person name="Barry K."/>
            <person name="Martinez A.T."/>
            <person name="Xiao Y."/>
            <person name="Gibbons J.G."/>
            <person name="Terashima K."/>
            <person name="Hibbett D.S."/>
            <person name="Grigoriev I.V."/>
        </authorList>
    </citation>
    <scope>NUCLEOTIDE SEQUENCE</scope>
    <source>
        <strain evidence="2">TFB9207</strain>
    </source>
</reference>
<dbReference type="InterPro" id="IPR040398">
    <property type="entry name" value="Not1"/>
</dbReference>
<proteinExistence type="predicted"/>
<dbReference type="AlphaFoldDB" id="A0AA38NV74"/>
<name>A0AA38NV74_9AGAR</name>
<accession>A0AA38NV74</accession>
<evidence type="ECO:0000313" key="3">
    <source>
        <dbReference type="Proteomes" id="UP001163846"/>
    </source>
</evidence>
<comment type="caution">
    <text evidence="2">The sequence shown here is derived from an EMBL/GenBank/DDBJ whole genome shotgun (WGS) entry which is preliminary data.</text>
</comment>
<dbReference type="GO" id="GO:0000288">
    <property type="term" value="P:nuclear-transcribed mRNA catabolic process, deadenylation-dependent decay"/>
    <property type="evidence" value="ECO:0007669"/>
    <property type="project" value="TreeGrafter"/>
</dbReference>
<keyword evidence="3" id="KW-1185">Reference proteome</keyword>
<dbReference type="Pfam" id="PF12842">
    <property type="entry name" value="DUF3819"/>
    <property type="match status" value="1"/>
</dbReference>
<dbReference type="GO" id="GO:0030015">
    <property type="term" value="C:CCR4-NOT core complex"/>
    <property type="evidence" value="ECO:0007669"/>
    <property type="project" value="InterPro"/>
</dbReference>
<dbReference type="PANTHER" id="PTHR13162:SF8">
    <property type="entry name" value="CCR4-NOT TRANSCRIPTION COMPLEX SUBUNIT 1"/>
    <property type="match status" value="1"/>
</dbReference>
<gene>
    <name evidence="2" type="ORF">F5878DRAFT_667769</name>
</gene>
<dbReference type="GO" id="GO:0060090">
    <property type="term" value="F:molecular adaptor activity"/>
    <property type="evidence" value="ECO:0007669"/>
    <property type="project" value="TreeGrafter"/>
</dbReference>
<dbReference type="GO" id="GO:0000932">
    <property type="term" value="C:P-body"/>
    <property type="evidence" value="ECO:0007669"/>
    <property type="project" value="TreeGrafter"/>
</dbReference>
<feature type="domain" description="CCR4-NOT transcription complex subunit 1" evidence="1">
    <location>
        <begin position="69"/>
        <end position="140"/>
    </location>
</feature>
<dbReference type="PANTHER" id="PTHR13162">
    <property type="entry name" value="CCR4-NOT TRANSCRIPTION COMPLEX"/>
    <property type="match status" value="1"/>
</dbReference>
<dbReference type="InterPro" id="IPR024557">
    <property type="entry name" value="CNOT1_dom_4"/>
</dbReference>
<protein>
    <recommendedName>
        <fullName evidence="1">CCR4-NOT transcription complex subunit 1 domain-containing protein</fullName>
    </recommendedName>
</protein>